<evidence type="ECO:0000313" key="2">
    <source>
        <dbReference type="EMBL" id="ELA42516.1"/>
    </source>
</evidence>
<dbReference type="EMBL" id="JH370132">
    <property type="protein sequence ID" value="ELA42516.1"/>
    <property type="molecule type" value="Genomic_DNA"/>
</dbReference>
<dbReference type="GeneID" id="19881332"/>
<dbReference type="RefSeq" id="XP_007604067.1">
    <property type="nucleotide sequence ID" value="XM_007604005.1"/>
</dbReference>
<feature type="transmembrane region" description="Helical" evidence="1">
    <location>
        <begin position="186"/>
        <end position="207"/>
    </location>
</feature>
<keyword evidence="1" id="KW-1133">Transmembrane helix</keyword>
<dbReference type="OrthoDB" id="27267at2759"/>
<evidence type="ECO:0000256" key="1">
    <source>
        <dbReference type="SAM" id="Phobius"/>
    </source>
</evidence>
<dbReference type="HOGENOM" id="CLU_1323712_0_0_1"/>
<dbReference type="InterPro" id="IPR032675">
    <property type="entry name" value="LRR_dom_sf"/>
</dbReference>
<protein>
    <recommendedName>
        <fullName evidence="4">U2A'/phosphoprotein 32 family A C-terminal domain-containing protein</fullName>
    </recommendedName>
</protein>
<dbReference type="SUPFAM" id="SSF52058">
    <property type="entry name" value="L domain-like"/>
    <property type="match status" value="1"/>
</dbReference>
<keyword evidence="1" id="KW-0812">Transmembrane</keyword>
<name>L2GNV1_VITCO</name>
<reference evidence="3" key="1">
    <citation type="submission" date="2011-05" db="EMBL/GenBank/DDBJ databases">
        <title>The genome sequence of Vittaforma corneae strain ATCC 50505.</title>
        <authorList>
            <consortium name="The Broad Institute Genome Sequencing Platform"/>
            <person name="Cuomo C."/>
            <person name="Didier E."/>
            <person name="Bowers L."/>
            <person name="Young S.K."/>
            <person name="Zeng Q."/>
            <person name="Gargeya S."/>
            <person name="Fitzgerald M."/>
            <person name="Haas B."/>
            <person name="Abouelleil A."/>
            <person name="Alvarado L."/>
            <person name="Arachchi H.M."/>
            <person name="Berlin A."/>
            <person name="Chapman S.B."/>
            <person name="Gearin G."/>
            <person name="Goldberg J."/>
            <person name="Griggs A."/>
            <person name="Gujja S."/>
            <person name="Hansen M."/>
            <person name="Heiman D."/>
            <person name="Howarth C."/>
            <person name="Larimer J."/>
            <person name="Lui A."/>
            <person name="MacDonald P.J.P."/>
            <person name="McCowen C."/>
            <person name="Montmayeur A."/>
            <person name="Murphy C."/>
            <person name="Neiman D."/>
            <person name="Pearson M."/>
            <person name="Priest M."/>
            <person name="Roberts A."/>
            <person name="Saif S."/>
            <person name="Shea T."/>
            <person name="Sisk P."/>
            <person name="Stolte C."/>
            <person name="Sykes S."/>
            <person name="Wortman J."/>
            <person name="Nusbaum C."/>
            <person name="Birren B."/>
        </authorList>
    </citation>
    <scope>NUCLEOTIDE SEQUENCE [LARGE SCALE GENOMIC DNA]</scope>
    <source>
        <strain evidence="3">ATCC 50505</strain>
    </source>
</reference>
<sequence>VSKLTTISELWFDFGHIPIKAWKLLADFCGTTYLWISKTKIDVTVLNDPDLSKIKTLFLVDVGLTEMPCLSSLTGLEHLFLNGNQIGEVNLQSYFDAEKGTHRAMPNLKYLDLRGNPIFSMCTRIREVFTNRSMVIRLNNLRLCHPFSNVKHEMKKARTSPLNLIWSIGVGCHELVKLVVNTDLKHLYLLISSSTFILCTNVLWLLFY</sequence>
<dbReference type="Gene3D" id="3.80.10.10">
    <property type="entry name" value="Ribonuclease Inhibitor"/>
    <property type="match status" value="1"/>
</dbReference>
<accession>L2GNV1</accession>
<gene>
    <name evidence="2" type="ORF">VICG_00615</name>
</gene>
<evidence type="ECO:0000313" key="3">
    <source>
        <dbReference type="Proteomes" id="UP000011082"/>
    </source>
</evidence>
<keyword evidence="1" id="KW-0472">Membrane</keyword>
<dbReference type="InParanoid" id="L2GNV1"/>
<organism evidence="2 3">
    <name type="scientific">Vittaforma corneae (strain ATCC 50505)</name>
    <name type="common">Microsporidian parasite</name>
    <name type="synonym">Nosema corneum</name>
    <dbReference type="NCBI Taxonomy" id="993615"/>
    <lineage>
        <taxon>Eukaryota</taxon>
        <taxon>Fungi</taxon>
        <taxon>Fungi incertae sedis</taxon>
        <taxon>Microsporidia</taxon>
        <taxon>Nosematidae</taxon>
        <taxon>Vittaforma</taxon>
    </lineage>
</organism>
<keyword evidence="3" id="KW-1185">Reference proteome</keyword>
<feature type="non-terminal residue" evidence="2">
    <location>
        <position position="1"/>
    </location>
</feature>
<proteinExistence type="predicted"/>
<dbReference type="AlphaFoldDB" id="L2GNV1"/>
<dbReference type="Proteomes" id="UP000011082">
    <property type="component" value="Unassembled WGS sequence"/>
</dbReference>
<evidence type="ECO:0008006" key="4">
    <source>
        <dbReference type="Google" id="ProtNLM"/>
    </source>
</evidence>
<dbReference type="VEuPathDB" id="MicrosporidiaDB:VICG_00615"/>